<proteinExistence type="predicted"/>
<accession>A0A0B4XSH2</accession>
<reference evidence="1 2" key="1">
    <citation type="journal article" date="2012" name="J. Bacteriol.">
        <title>Genome sequence of an alkane-degrading bacterium, Alcanivorax pacificus type strain W11-5, isolated from deep sea sediment.</title>
        <authorList>
            <person name="Lai Q."/>
            <person name="Shao Z."/>
        </authorList>
    </citation>
    <scope>NUCLEOTIDE SEQUENCE [LARGE SCALE GENOMIC DNA]</scope>
    <source>
        <strain evidence="1 2">W11-5</strain>
    </source>
</reference>
<keyword evidence="2" id="KW-1185">Reference proteome</keyword>
<organism evidence="1 2">
    <name type="scientific">Isoalcanivorax pacificus W11-5</name>
    <dbReference type="NCBI Taxonomy" id="391936"/>
    <lineage>
        <taxon>Bacteria</taxon>
        <taxon>Pseudomonadati</taxon>
        <taxon>Pseudomonadota</taxon>
        <taxon>Gammaproteobacteria</taxon>
        <taxon>Oceanospirillales</taxon>
        <taxon>Alcanivoracaceae</taxon>
        <taxon>Isoalcanivorax</taxon>
    </lineage>
</organism>
<gene>
    <name evidence="1" type="ORF">S7S_16440</name>
</gene>
<evidence type="ECO:0000313" key="1">
    <source>
        <dbReference type="EMBL" id="AJD49700.1"/>
    </source>
</evidence>
<dbReference type="EMBL" id="CP004387">
    <property type="protein sequence ID" value="AJD49700.1"/>
    <property type="molecule type" value="Genomic_DNA"/>
</dbReference>
<dbReference type="AlphaFoldDB" id="A0A0B4XSH2"/>
<evidence type="ECO:0000313" key="2">
    <source>
        <dbReference type="Proteomes" id="UP000006764"/>
    </source>
</evidence>
<protein>
    <submittedName>
        <fullName evidence="1">Uncharacterized protein</fullName>
    </submittedName>
</protein>
<dbReference type="HOGENOM" id="CLU_2379854_0_0_6"/>
<name>A0A0B4XSH2_9GAMM</name>
<dbReference type="RefSeq" id="WP_008733177.1">
    <property type="nucleotide sequence ID" value="NZ_CP004387.1"/>
</dbReference>
<dbReference type="Proteomes" id="UP000006764">
    <property type="component" value="Chromosome"/>
</dbReference>
<dbReference type="STRING" id="391936.S7S_16440"/>
<dbReference type="KEGG" id="apac:S7S_16440"/>
<sequence length="94" mass="10751">MEEIVADFSAINDLASLVSFVRKYGLETKEHPDTFVVNTHEGQIHGMTVEVVHRWRDRCRAFQVRPDGNNIELKIADEEGKIIFSSTVSYLDDI</sequence>